<dbReference type="EMBL" id="AP025739">
    <property type="protein sequence ID" value="BDI29154.1"/>
    <property type="molecule type" value="Genomic_DNA"/>
</dbReference>
<keyword evidence="2" id="KW-1185">Reference proteome</keyword>
<protein>
    <submittedName>
        <fullName evidence="1">Uncharacterized protein</fullName>
    </submittedName>
</protein>
<reference evidence="1 2" key="1">
    <citation type="journal article" date="2019" name="Int. J. Syst. Evol. Microbiol.">
        <title>Capsulimonas corticalis gen. nov., sp. nov., an aerobic capsulated bacterium, of a novel bacterial order, Capsulimonadales ord. nov., of the class Armatimonadia of the phylum Armatimonadetes.</title>
        <authorList>
            <person name="Li J."/>
            <person name="Kudo C."/>
            <person name="Tonouchi A."/>
        </authorList>
    </citation>
    <scope>NUCLEOTIDE SEQUENCE [LARGE SCALE GENOMIC DNA]</scope>
    <source>
        <strain evidence="1 2">AX-7</strain>
    </source>
</reference>
<sequence length="433" mass="46247">MRFRTLLLASVSLLSASAIWAHTRESEALLPDLVITDLSWSPEQPKVGDPVTFRVTVKNVGAVATPEGVVCGVGFGVDHNNPVNWSDTFSHSIAPGQSVVLTSNGGADGKATWLATGGEHPDGVWATVNDSHRFPETDFVNNTFSRSIVVSDASSSTFLAGHGPDLVVTDFHWMPEHPRAGEPVSAEVTVRNRGDAPTPEGKIIGVGFFVTYCDSVVLYSNTDSHSLAPGQSVTLRTNGGTHGYPWRPMEGAYPLEAYVNDTGRITESDPGNNLMQKTITVEGAAPKIDPGEMLLTGAVFSHGNPSEPPWLLAANAFDGDVGTCLVDDPAAANSVGIALPPGQPSAITRIRFYPKPYSESDLVGGQFQGSNVGTDSAYETLYTVKKRPHLGWNDVTLHGAKPYQFLRFLGKDGTQCMISEIEFYGPRPIAAKP</sequence>
<dbReference type="AlphaFoldDB" id="A0A402D4D4"/>
<accession>A0A402D4D4</accession>
<organism evidence="1 2">
    <name type="scientific">Capsulimonas corticalis</name>
    <dbReference type="NCBI Taxonomy" id="2219043"/>
    <lineage>
        <taxon>Bacteria</taxon>
        <taxon>Bacillati</taxon>
        <taxon>Armatimonadota</taxon>
        <taxon>Armatimonadia</taxon>
        <taxon>Capsulimonadales</taxon>
        <taxon>Capsulimonadaceae</taxon>
        <taxon>Capsulimonas</taxon>
    </lineage>
</organism>
<evidence type="ECO:0000313" key="2">
    <source>
        <dbReference type="Proteomes" id="UP000287394"/>
    </source>
</evidence>
<dbReference type="Proteomes" id="UP000287394">
    <property type="component" value="Chromosome"/>
</dbReference>
<proteinExistence type="predicted"/>
<dbReference type="Gene3D" id="2.60.40.10">
    <property type="entry name" value="Immunoglobulins"/>
    <property type="match status" value="2"/>
</dbReference>
<dbReference type="KEGG" id="ccot:CCAX7_12050"/>
<dbReference type="InterPro" id="IPR011635">
    <property type="entry name" value="CARDB"/>
</dbReference>
<dbReference type="Gene3D" id="2.60.120.260">
    <property type="entry name" value="Galactose-binding domain-like"/>
    <property type="match status" value="1"/>
</dbReference>
<name>A0A402D4D4_9BACT</name>
<dbReference type="InterPro" id="IPR013783">
    <property type="entry name" value="Ig-like_fold"/>
</dbReference>
<dbReference type="Pfam" id="PF07705">
    <property type="entry name" value="CARDB"/>
    <property type="match status" value="1"/>
</dbReference>
<evidence type="ECO:0000313" key="1">
    <source>
        <dbReference type="EMBL" id="BDI29154.1"/>
    </source>
</evidence>
<gene>
    <name evidence="1" type="ORF">CCAX7_12050</name>
</gene>